<evidence type="ECO:0000256" key="4">
    <source>
        <dbReference type="SAM" id="Coils"/>
    </source>
</evidence>
<dbReference type="OMA" id="YENTEYC"/>
<dbReference type="PANTHER" id="PTHR46079:SF2">
    <property type="entry name" value="FERM DOMAIN-CONTAINING PROTEIN"/>
    <property type="match status" value="1"/>
</dbReference>
<dbReference type="OrthoDB" id="10063592at2759"/>
<dbReference type="AlphaFoldDB" id="A0A087UED8"/>
<evidence type="ECO:0000256" key="2">
    <source>
        <dbReference type="ARBA" id="ARBA00022490"/>
    </source>
</evidence>
<feature type="region of interest" description="Disordered" evidence="5">
    <location>
        <begin position="600"/>
        <end position="621"/>
    </location>
</feature>
<dbReference type="GO" id="GO:0005923">
    <property type="term" value="C:bicellular tight junction"/>
    <property type="evidence" value="ECO:0007669"/>
    <property type="project" value="TreeGrafter"/>
</dbReference>
<comment type="subcellular location">
    <subcellularLocation>
        <location evidence="1">Cytoplasm</location>
    </subcellularLocation>
</comment>
<feature type="region of interest" description="Disordered" evidence="5">
    <location>
        <begin position="244"/>
        <end position="283"/>
    </location>
</feature>
<feature type="region of interest" description="Disordered" evidence="5">
    <location>
        <begin position="768"/>
        <end position="791"/>
    </location>
</feature>
<evidence type="ECO:0000313" key="8">
    <source>
        <dbReference type="Proteomes" id="UP000054359"/>
    </source>
</evidence>
<feature type="coiled-coil region" evidence="4">
    <location>
        <begin position="78"/>
        <end position="105"/>
    </location>
</feature>
<protein>
    <submittedName>
        <fullName evidence="7">FERM domain-containing protein 4A</fullName>
    </submittedName>
</protein>
<feature type="non-terminal residue" evidence="7">
    <location>
        <position position="1023"/>
    </location>
</feature>
<feature type="compositionally biased region" description="Polar residues" evidence="5">
    <location>
        <begin position="253"/>
        <end position="277"/>
    </location>
</feature>
<evidence type="ECO:0000256" key="1">
    <source>
        <dbReference type="ARBA" id="ARBA00004496"/>
    </source>
</evidence>
<evidence type="ECO:0000256" key="5">
    <source>
        <dbReference type="SAM" id="MobiDB-lite"/>
    </source>
</evidence>
<dbReference type="STRING" id="407821.A0A087UED8"/>
<gene>
    <name evidence="7" type="ORF">X975_05274</name>
</gene>
<evidence type="ECO:0000313" key="7">
    <source>
        <dbReference type="EMBL" id="KFM75727.1"/>
    </source>
</evidence>
<dbReference type="InterPro" id="IPR047176">
    <property type="entry name" value="FRMD4A/B"/>
</dbReference>
<dbReference type="Proteomes" id="UP000054359">
    <property type="component" value="Unassembled WGS sequence"/>
</dbReference>
<dbReference type="GO" id="GO:0005912">
    <property type="term" value="C:adherens junction"/>
    <property type="evidence" value="ECO:0007669"/>
    <property type="project" value="TreeGrafter"/>
</dbReference>
<keyword evidence="2" id="KW-0963">Cytoplasm</keyword>
<proteinExistence type="predicted"/>
<dbReference type="Pfam" id="PF11819">
    <property type="entry name" value="CUPID"/>
    <property type="match status" value="1"/>
</dbReference>
<name>A0A087UED8_STEMI</name>
<feature type="domain" description="Cytohesin Ubiquitin Protein Inducing" evidence="6">
    <location>
        <begin position="59"/>
        <end position="179"/>
    </location>
</feature>
<keyword evidence="3 4" id="KW-0175">Coiled coil</keyword>
<dbReference type="GO" id="GO:0090162">
    <property type="term" value="P:establishment of epithelial cell polarity"/>
    <property type="evidence" value="ECO:0007669"/>
    <property type="project" value="InterPro"/>
</dbReference>
<evidence type="ECO:0000259" key="6">
    <source>
        <dbReference type="Pfam" id="PF11819"/>
    </source>
</evidence>
<sequence length="1023" mass="115198">MAIAQHQFFLDRNHKKSRTCVVRSLSQIASELCRSVQSLSSASSQSNISRSNSSTSLPTIIIEGELSEESKAATIEMLTALQSRRDALQDALKKKTEELKALCLKEGEITGELPPETPFQPGEAQPQVRRRVGTSFTLSDKFICRAKSKDRQTLNDLELHYEIQSKIASAAFKLANDMTARKSVRKLRKVSYQQAANKLKEIEQKLCTLKREKDTLKKTQNAASSGTVDDSAINRLGLPISSSENSISDQSNFNSTLNTASVPPSTSLPQLSETTCLSAPPSPAKCRQRHQSLQHVPIITTDVYEDVLPYNVHTRRNSSSYSAASEYDTVSCGSSSIASLGIPYRNRFEANLDIEGTNHYSVPNRRASQAFNDPDDLPLDNKSQETLNPCCMDNNLNSCCMDNKPSNRYVNVIPLSSSYDERLYSKSGEFSLPESRSAAGDYICDKNSIDNNGILGCNESVCQRSVPCDLSRTDMFSHSYSENSLHRSQANSLHRKLEHVHISEPDLNFDNVEMKNDLPHVYSVPMLKNVLPSNGAFHENSYNYENTEYCFNTNSPNVKQIATPVLLQESKRAVSSSSLEYFSPKSKTKEWVETSLDSPMLTKKHKPKHTEASENHHCHQQAQWAENGLPSTDSYYSTGPYATFQTQRNYFDDFHDFPTSSASTLQNSPPPLHSHSNLMNTQEENNSNTKGFFPLQMQSERQQINANQCLYSDEKQYHHYENTVSLARNSNFPINTNNSYMHDSYSSNSFNMEVQNSRLSEHSISDEFENKPTVSRTVAEPQQPPKHPNRRINVADNFIDEKLNVQDFHNAQITDHHHELVNYRETPCTVYSESHCDMPELTIQYSHNSSSYSEAAHASRCEMFSDDTHDVQSGQTWQVPVASPKSVESAPLSPPVAQNMSFSPSVEVNVVSVGHFQPYWEETKPYELADFYKYSTKHRKQQRTIPPAHTNESQTQQDTKDFSNKNQFYGQITREISSASQRDCTYQNEAHDLSSVAQPLKSHDVTSHVPVFDRTEQLGSPAL</sequence>
<dbReference type="GO" id="GO:0005737">
    <property type="term" value="C:cytoplasm"/>
    <property type="evidence" value="ECO:0007669"/>
    <property type="project" value="UniProtKB-SubCell"/>
</dbReference>
<keyword evidence="8" id="KW-1185">Reference proteome</keyword>
<dbReference type="PANTHER" id="PTHR46079">
    <property type="entry name" value="FERM DOMAIN-CONTAINING PROTEIN 4"/>
    <property type="match status" value="1"/>
</dbReference>
<evidence type="ECO:0000256" key="3">
    <source>
        <dbReference type="ARBA" id="ARBA00023054"/>
    </source>
</evidence>
<accession>A0A087UED8</accession>
<dbReference type="EMBL" id="KK119448">
    <property type="protein sequence ID" value="KFM75727.1"/>
    <property type="molecule type" value="Genomic_DNA"/>
</dbReference>
<reference evidence="7 8" key="1">
    <citation type="submission" date="2013-11" db="EMBL/GenBank/DDBJ databases">
        <title>Genome sequencing of Stegodyphus mimosarum.</title>
        <authorList>
            <person name="Bechsgaard J."/>
        </authorList>
    </citation>
    <scope>NUCLEOTIDE SEQUENCE [LARGE SCALE GENOMIC DNA]</scope>
</reference>
<dbReference type="InterPro" id="IPR021774">
    <property type="entry name" value="CUPID"/>
</dbReference>
<organism evidence="7 8">
    <name type="scientific">Stegodyphus mimosarum</name>
    <name type="common">African social velvet spider</name>
    <dbReference type="NCBI Taxonomy" id="407821"/>
    <lineage>
        <taxon>Eukaryota</taxon>
        <taxon>Metazoa</taxon>
        <taxon>Ecdysozoa</taxon>
        <taxon>Arthropoda</taxon>
        <taxon>Chelicerata</taxon>
        <taxon>Arachnida</taxon>
        <taxon>Araneae</taxon>
        <taxon>Araneomorphae</taxon>
        <taxon>Entelegynae</taxon>
        <taxon>Eresoidea</taxon>
        <taxon>Eresidae</taxon>
        <taxon>Stegodyphus</taxon>
    </lineage>
</organism>
<feature type="region of interest" description="Disordered" evidence="5">
    <location>
        <begin position="939"/>
        <end position="963"/>
    </location>
</feature>